<dbReference type="Pfam" id="PF00069">
    <property type="entry name" value="Pkinase"/>
    <property type="match status" value="1"/>
</dbReference>
<dbReference type="PANTHER" id="PTHR13954:SF6">
    <property type="entry name" value="NON-SPECIFIC SERINE_THREONINE PROTEIN KINASE"/>
    <property type="match status" value="1"/>
</dbReference>
<dbReference type="GO" id="GO:0051082">
    <property type="term" value="F:unfolded protein binding"/>
    <property type="evidence" value="ECO:0007669"/>
    <property type="project" value="TreeGrafter"/>
</dbReference>
<sequence>MLKPNHPSAYENSSGGTGKISFTSKVPLGNLAMKTKRLVPHFAVMPSSYHGPSTKSPLPPELIRALEPLPCDSYVKVGVMYNFCPEDLNKSAIWPLMIQEARVCEILMKYPHRNVVQYYGYAEKDGLMAGLCFKRYRQTLSDTVKKGTLPRADIESSLDQIKQGIEHIHGLGLVHNDINPRNILFDDDGRLVIIDFDSCRKQGESMLRGKCGTFPFSNDPETAEFQNDFYGVEKIREWMEENIPREID</sequence>
<evidence type="ECO:0000313" key="3">
    <source>
        <dbReference type="Proteomes" id="UP000218334"/>
    </source>
</evidence>
<feature type="domain" description="Protein kinase" evidence="1">
    <location>
        <begin position="6"/>
        <end position="248"/>
    </location>
</feature>
<dbReference type="InterPro" id="IPR000719">
    <property type="entry name" value="Prot_kinase_dom"/>
</dbReference>
<reference evidence="3" key="1">
    <citation type="journal article" date="2017" name="Nat. Ecol. Evol.">
        <title>Genome expansion and lineage-specific genetic innovations in the forest pathogenic fungi Armillaria.</title>
        <authorList>
            <person name="Sipos G."/>
            <person name="Prasanna A.N."/>
            <person name="Walter M.C."/>
            <person name="O'Connor E."/>
            <person name="Balint B."/>
            <person name="Krizsan K."/>
            <person name="Kiss B."/>
            <person name="Hess J."/>
            <person name="Varga T."/>
            <person name="Slot J."/>
            <person name="Riley R."/>
            <person name="Boka B."/>
            <person name="Rigling D."/>
            <person name="Barry K."/>
            <person name="Lee J."/>
            <person name="Mihaltcheva S."/>
            <person name="LaButti K."/>
            <person name="Lipzen A."/>
            <person name="Waldron R."/>
            <person name="Moloney N.M."/>
            <person name="Sperisen C."/>
            <person name="Kredics L."/>
            <person name="Vagvoelgyi C."/>
            <person name="Patrignani A."/>
            <person name="Fitzpatrick D."/>
            <person name="Nagy I."/>
            <person name="Doyle S."/>
            <person name="Anderson J.B."/>
            <person name="Grigoriev I.V."/>
            <person name="Gueldener U."/>
            <person name="Muensterkoetter M."/>
            <person name="Nagy L.G."/>
        </authorList>
    </citation>
    <scope>NUCLEOTIDE SEQUENCE [LARGE SCALE GENOMIC DNA]</scope>
    <source>
        <strain evidence="3">28-4</strain>
    </source>
</reference>
<organism evidence="2 3">
    <name type="scientific">Armillaria solidipes</name>
    <dbReference type="NCBI Taxonomy" id="1076256"/>
    <lineage>
        <taxon>Eukaryota</taxon>
        <taxon>Fungi</taxon>
        <taxon>Dikarya</taxon>
        <taxon>Basidiomycota</taxon>
        <taxon>Agaricomycotina</taxon>
        <taxon>Agaricomycetes</taxon>
        <taxon>Agaricomycetidae</taxon>
        <taxon>Agaricales</taxon>
        <taxon>Marasmiineae</taxon>
        <taxon>Physalacriaceae</taxon>
        <taxon>Armillaria</taxon>
    </lineage>
</organism>
<keyword evidence="3" id="KW-1185">Reference proteome</keyword>
<keyword evidence="2" id="KW-0808">Transferase</keyword>
<dbReference type="PROSITE" id="PS50011">
    <property type="entry name" value="PROTEIN_KINASE_DOM"/>
    <property type="match status" value="1"/>
</dbReference>
<dbReference type="PANTHER" id="PTHR13954">
    <property type="entry name" value="IRE1-RELATED"/>
    <property type="match status" value="1"/>
</dbReference>
<evidence type="ECO:0000313" key="2">
    <source>
        <dbReference type="EMBL" id="PBK67990.1"/>
    </source>
</evidence>
<dbReference type="GO" id="GO:0004521">
    <property type="term" value="F:RNA endonuclease activity"/>
    <property type="evidence" value="ECO:0007669"/>
    <property type="project" value="InterPro"/>
</dbReference>
<protein>
    <submittedName>
        <fullName evidence="2">Kinase-like protein</fullName>
    </submittedName>
</protein>
<dbReference type="GO" id="GO:0004674">
    <property type="term" value="F:protein serine/threonine kinase activity"/>
    <property type="evidence" value="ECO:0007669"/>
    <property type="project" value="InterPro"/>
</dbReference>
<dbReference type="Gene3D" id="1.10.510.10">
    <property type="entry name" value="Transferase(Phosphotransferase) domain 1"/>
    <property type="match status" value="1"/>
</dbReference>
<keyword evidence="2" id="KW-0418">Kinase</keyword>
<accession>A0A2H3BE98</accession>
<proteinExistence type="predicted"/>
<dbReference type="GO" id="GO:1990604">
    <property type="term" value="C:IRE1-TRAF2-ASK1 complex"/>
    <property type="evidence" value="ECO:0007669"/>
    <property type="project" value="TreeGrafter"/>
</dbReference>
<dbReference type="Proteomes" id="UP000218334">
    <property type="component" value="Unassembled WGS sequence"/>
</dbReference>
<dbReference type="InterPro" id="IPR011009">
    <property type="entry name" value="Kinase-like_dom_sf"/>
</dbReference>
<dbReference type="GO" id="GO:0070059">
    <property type="term" value="P:intrinsic apoptotic signaling pathway in response to endoplasmic reticulum stress"/>
    <property type="evidence" value="ECO:0007669"/>
    <property type="project" value="TreeGrafter"/>
</dbReference>
<evidence type="ECO:0000259" key="1">
    <source>
        <dbReference type="PROSITE" id="PS50011"/>
    </source>
</evidence>
<name>A0A2H3BE98_9AGAR</name>
<gene>
    <name evidence="2" type="ORF">ARMSODRAFT_888309</name>
</gene>
<dbReference type="GO" id="GO:0005524">
    <property type="term" value="F:ATP binding"/>
    <property type="evidence" value="ECO:0007669"/>
    <property type="project" value="InterPro"/>
</dbReference>
<dbReference type="GO" id="GO:0036498">
    <property type="term" value="P:IRE1-mediated unfolded protein response"/>
    <property type="evidence" value="ECO:0007669"/>
    <property type="project" value="TreeGrafter"/>
</dbReference>
<dbReference type="SUPFAM" id="SSF56112">
    <property type="entry name" value="Protein kinase-like (PK-like)"/>
    <property type="match status" value="1"/>
</dbReference>
<dbReference type="InterPro" id="IPR045133">
    <property type="entry name" value="IRE1/2-like"/>
</dbReference>
<dbReference type="EMBL" id="KZ293434">
    <property type="protein sequence ID" value="PBK67990.1"/>
    <property type="molecule type" value="Genomic_DNA"/>
</dbReference>
<dbReference type="AlphaFoldDB" id="A0A2H3BE98"/>
<dbReference type="STRING" id="1076256.A0A2H3BE98"/>